<dbReference type="AlphaFoldDB" id="A0A418SY90"/>
<evidence type="ECO:0000256" key="2">
    <source>
        <dbReference type="ARBA" id="ARBA00007749"/>
    </source>
</evidence>
<dbReference type="EMBL" id="QZCG01000005">
    <property type="protein sequence ID" value="RJE85905.1"/>
    <property type="molecule type" value="Genomic_DNA"/>
</dbReference>
<name>A0A418SY90_9RHOB</name>
<protein>
    <submittedName>
        <fullName evidence="7">MBL fold metallo-hydrolase</fullName>
    </submittedName>
</protein>
<dbReference type="OrthoDB" id="9773738at2"/>
<evidence type="ECO:0000313" key="8">
    <source>
        <dbReference type="Proteomes" id="UP000284202"/>
    </source>
</evidence>
<dbReference type="SMART" id="SM00849">
    <property type="entry name" value="Lactamase_B"/>
    <property type="match status" value="1"/>
</dbReference>
<sequence>MLRLRTLQIGECHAPAWAAGLPGLRGTTFPALATLIETDSACVLVDTGYGPAFFTATRGFPARFYRWLTPVHLPRSRHLPDQLPRLPDLIFLTHMHADHSAGLIDLPKNIPVIASAEAIADLRARGDLSSLGAACPPRLRDAILTRNPQPLERGPQIATGLEEFPLGHDLLGDKRLIAIPLPGHGTGQTGIWIPEIARFLIADAAFGRRSLRENRLPPGVVLSRLGDAARYRQTFARLRALLQRRPDITVDPSHCPEVAG</sequence>
<comment type="cofactor">
    <cofactor evidence="1">
        <name>Zn(2+)</name>
        <dbReference type="ChEBI" id="CHEBI:29105"/>
    </cofactor>
</comment>
<gene>
    <name evidence="7" type="ORF">D3P04_09170</name>
</gene>
<dbReference type="Pfam" id="PF00753">
    <property type="entry name" value="Lactamase_B"/>
    <property type="match status" value="1"/>
</dbReference>
<dbReference type="GO" id="GO:0016787">
    <property type="term" value="F:hydrolase activity"/>
    <property type="evidence" value="ECO:0007669"/>
    <property type="project" value="UniProtKB-KW"/>
</dbReference>
<evidence type="ECO:0000256" key="1">
    <source>
        <dbReference type="ARBA" id="ARBA00001947"/>
    </source>
</evidence>
<dbReference type="RefSeq" id="WP_119748074.1">
    <property type="nucleotide sequence ID" value="NZ_QZCG01000005.1"/>
</dbReference>
<comment type="similarity">
    <text evidence="2">Belongs to the metallo-beta-lactamase superfamily.</text>
</comment>
<proteinExistence type="inferred from homology"/>
<dbReference type="GO" id="GO:0046872">
    <property type="term" value="F:metal ion binding"/>
    <property type="evidence" value="ECO:0007669"/>
    <property type="project" value="UniProtKB-KW"/>
</dbReference>
<evidence type="ECO:0000256" key="5">
    <source>
        <dbReference type="ARBA" id="ARBA00022833"/>
    </source>
</evidence>
<organism evidence="7 8">
    <name type="scientific">Paracoccus onubensis</name>
    <dbReference type="NCBI Taxonomy" id="1675788"/>
    <lineage>
        <taxon>Bacteria</taxon>
        <taxon>Pseudomonadati</taxon>
        <taxon>Pseudomonadota</taxon>
        <taxon>Alphaproteobacteria</taxon>
        <taxon>Rhodobacterales</taxon>
        <taxon>Paracoccaceae</taxon>
        <taxon>Paracoccus</taxon>
    </lineage>
</organism>
<dbReference type="InterPro" id="IPR001279">
    <property type="entry name" value="Metallo-B-lactamas"/>
</dbReference>
<evidence type="ECO:0000313" key="7">
    <source>
        <dbReference type="EMBL" id="RJE85905.1"/>
    </source>
</evidence>
<keyword evidence="4 7" id="KW-0378">Hydrolase</keyword>
<evidence type="ECO:0000256" key="4">
    <source>
        <dbReference type="ARBA" id="ARBA00022801"/>
    </source>
</evidence>
<keyword evidence="8" id="KW-1185">Reference proteome</keyword>
<dbReference type="Proteomes" id="UP000284202">
    <property type="component" value="Unassembled WGS sequence"/>
</dbReference>
<comment type="caution">
    <text evidence="7">The sequence shown here is derived from an EMBL/GenBank/DDBJ whole genome shotgun (WGS) entry which is preliminary data.</text>
</comment>
<keyword evidence="3" id="KW-0479">Metal-binding</keyword>
<dbReference type="Gene3D" id="3.60.15.10">
    <property type="entry name" value="Ribonuclease Z/Hydroxyacylglutathione hydrolase-like"/>
    <property type="match status" value="1"/>
</dbReference>
<dbReference type="PANTHER" id="PTHR42978">
    <property type="entry name" value="QUORUM-QUENCHING LACTONASE YTNP-RELATED-RELATED"/>
    <property type="match status" value="1"/>
</dbReference>
<feature type="domain" description="Metallo-beta-lactamase" evidence="6">
    <location>
        <begin position="30"/>
        <end position="254"/>
    </location>
</feature>
<accession>A0A418SY90</accession>
<evidence type="ECO:0000256" key="3">
    <source>
        <dbReference type="ARBA" id="ARBA00022723"/>
    </source>
</evidence>
<dbReference type="InterPro" id="IPR036866">
    <property type="entry name" value="RibonucZ/Hydroxyglut_hydro"/>
</dbReference>
<dbReference type="InterPro" id="IPR051013">
    <property type="entry name" value="MBL_superfamily_lactonases"/>
</dbReference>
<dbReference type="PANTHER" id="PTHR42978:SF2">
    <property type="entry name" value="102 KBASES UNSTABLE REGION: FROM 1 TO 119443"/>
    <property type="match status" value="1"/>
</dbReference>
<reference evidence="8" key="1">
    <citation type="submission" date="2018-09" db="EMBL/GenBank/DDBJ databases">
        <title>Acidovorax cavernicola nov. sp. isolated from Gruta de las Maravillas (Aracena, Spain).</title>
        <authorList>
            <person name="Jurado V."/>
            <person name="Gutierrez-Patricio S."/>
            <person name="Gonzalez-Pimentel J.L."/>
            <person name="Miller A.Z."/>
            <person name="Laiz L."/>
            <person name="Saiz-Jimenez C."/>
        </authorList>
    </citation>
    <scope>NUCLEOTIDE SEQUENCE [LARGE SCALE GENOMIC DNA]</scope>
    <source>
        <strain evidence="8">1011MAR3C25</strain>
    </source>
</reference>
<evidence type="ECO:0000259" key="6">
    <source>
        <dbReference type="SMART" id="SM00849"/>
    </source>
</evidence>
<dbReference type="SUPFAM" id="SSF56281">
    <property type="entry name" value="Metallo-hydrolase/oxidoreductase"/>
    <property type="match status" value="1"/>
</dbReference>
<keyword evidence="5" id="KW-0862">Zinc</keyword>